<keyword evidence="2" id="KW-0812">Transmembrane</keyword>
<keyword evidence="3" id="KW-0732">Signal</keyword>
<reference evidence="4" key="1">
    <citation type="submission" date="2021-10" db="EMBL/GenBank/DDBJ databases">
        <authorList>
            <person name="Piombo E."/>
        </authorList>
    </citation>
    <scope>NUCLEOTIDE SEQUENCE</scope>
</reference>
<evidence type="ECO:0000256" key="2">
    <source>
        <dbReference type="SAM" id="Phobius"/>
    </source>
</evidence>
<feature type="signal peptide" evidence="3">
    <location>
        <begin position="1"/>
        <end position="21"/>
    </location>
</feature>
<comment type="caution">
    <text evidence="4">The sequence shown here is derived from an EMBL/GenBank/DDBJ whole genome shotgun (WGS) entry which is preliminary data.</text>
</comment>
<feature type="chain" id="PRO_5040308299" evidence="3">
    <location>
        <begin position="22"/>
        <end position="202"/>
    </location>
</feature>
<evidence type="ECO:0000313" key="4">
    <source>
        <dbReference type="EMBL" id="CAH0039814.1"/>
    </source>
</evidence>
<dbReference type="Proteomes" id="UP000696573">
    <property type="component" value="Unassembled WGS sequence"/>
</dbReference>
<evidence type="ECO:0000256" key="1">
    <source>
        <dbReference type="SAM" id="MobiDB-lite"/>
    </source>
</evidence>
<organism evidence="4 5">
    <name type="scientific">Clonostachys rhizophaga</name>
    <dbReference type="NCBI Taxonomy" id="160324"/>
    <lineage>
        <taxon>Eukaryota</taxon>
        <taxon>Fungi</taxon>
        <taxon>Dikarya</taxon>
        <taxon>Ascomycota</taxon>
        <taxon>Pezizomycotina</taxon>
        <taxon>Sordariomycetes</taxon>
        <taxon>Hypocreomycetidae</taxon>
        <taxon>Hypocreales</taxon>
        <taxon>Bionectriaceae</taxon>
        <taxon>Clonostachys</taxon>
    </lineage>
</organism>
<gene>
    <name evidence="4" type="ORF">CRHIZ90672A_00005747</name>
</gene>
<feature type="transmembrane region" description="Helical" evidence="2">
    <location>
        <begin position="62"/>
        <end position="83"/>
    </location>
</feature>
<proteinExistence type="predicted"/>
<evidence type="ECO:0000256" key="3">
    <source>
        <dbReference type="SAM" id="SignalP"/>
    </source>
</evidence>
<name>A0A9N9W0V1_9HYPO</name>
<accession>A0A9N9W0V1</accession>
<evidence type="ECO:0000313" key="5">
    <source>
        <dbReference type="Proteomes" id="UP000696573"/>
    </source>
</evidence>
<dbReference type="OrthoDB" id="194358at2759"/>
<feature type="region of interest" description="Disordered" evidence="1">
    <location>
        <begin position="166"/>
        <end position="195"/>
    </location>
</feature>
<dbReference type="EMBL" id="CABFNQ020000762">
    <property type="protein sequence ID" value="CAH0039814.1"/>
    <property type="molecule type" value="Genomic_DNA"/>
</dbReference>
<protein>
    <submittedName>
        <fullName evidence="4">Uncharacterized protein</fullName>
    </submittedName>
</protein>
<dbReference type="PROSITE" id="PS51257">
    <property type="entry name" value="PROKAR_LIPOPROTEIN"/>
    <property type="match status" value="1"/>
</dbReference>
<sequence length="202" mass="21833">MGLRILPTCIILAMLFACVRAADGLDTFSNHLFGDLGPILALFGERVTMQFMSQAMDWVDCIALAMAPIGIITILISAIRVSGPQCLKAIIGRARESTAAAEMELMSSTSKEVCELFNGNSFVRCQGTAPVWEYICIIPKKANSREKRPLQFMTLGDAVDEGLLSKHEKGTQPDDTSESTSTPPNIGNKTHGIWGNAAILSK</sequence>
<keyword evidence="5" id="KW-1185">Reference proteome</keyword>
<keyword evidence="2" id="KW-0472">Membrane</keyword>
<keyword evidence="2" id="KW-1133">Transmembrane helix</keyword>
<feature type="compositionally biased region" description="Polar residues" evidence="1">
    <location>
        <begin position="178"/>
        <end position="188"/>
    </location>
</feature>
<dbReference type="AlphaFoldDB" id="A0A9N9W0V1"/>